<name>A0A4R1SE28_HYDET</name>
<dbReference type="RefSeq" id="WP_132012314.1">
    <property type="nucleotide sequence ID" value="NZ_SLUN01000001.1"/>
</dbReference>
<reference evidence="1 2" key="1">
    <citation type="submission" date="2019-03" db="EMBL/GenBank/DDBJ databases">
        <title>Genomic Encyclopedia of Type Strains, Phase IV (KMG-IV): sequencing the most valuable type-strain genomes for metagenomic binning, comparative biology and taxonomic classification.</title>
        <authorList>
            <person name="Goeker M."/>
        </authorList>
    </citation>
    <scope>NUCLEOTIDE SEQUENCE [LARGE SCALE GENOMIC DNA]</scope>
    <source>
        <strain evidence="1 2">LX-B</strain>
    </source>
</reference>
<evidence type="ECO:0000313" key="1">
    <source>
        <dbReference type="EMBL" id="TCL76922.1"/>
    </source>
</evidence>
<keyword evidence="2" id="KW-1185">Reference proteome</keyword>
<sequence>MNKNYSIAEQLNRAGLMLAGLSAHAERLARRGIDREFIARLESRYRQLEEYHSEQQACKARWMEQTELRRGVQAEVDALCREARKMVKVELPPESWREFGITDRF</sequence>
<gene>
    <name evidence="1" type="ORF">EDC14_1001207</name>
</gene>
<accession>A0A4R1SE28</accession>
<proteinExistence type="predicted"/>
<dbReference type="EMBL" id="SLUN01000001">
    <property type="protein sequence ID" value="TCL76922.1"/>
    <property type="molecule type" value="Genomic_DNA"/>
</dbReference>
<dbReference type="AlphaFoldDB" id="A0A4R1SE28"/>
<dbReference type="Proteomes" id="UP000295008">
    <property type="component" value="Unassembled WGS sequence"/>
</dbReference>
<organism evidence="1 2">
    <name type="scientific">Hydrogenispora ethanolica</name>
    <dbReference type="NCBI Taxonomy" id="1082276"/>
    <lineage>
        <taxon>Bacteria</taxon>
        <taxon>Bacillati</taxon>
        <taxon>Bacillota</taxon>
        <taxon>Hydrogenispora</taxon>
    </lineage>
</organism>
<evidence type="ECO:0000313" key="2">
    <source>
        <dbReference type="Proteomes" id="UP000295008"/>
    </source>
</evidence>
<protein>
    <submittedName>
        <fullName evidence="1">Uncharacterized protein</fullName>
    </submittedName>
</protein>
<comment type="caution">
    <text evidence="1">The sequence shown here is derived from an EMBL/GenBank/DDBJ whole genome shotgun (WGS) entry which is preliminary data.</text>
</comment>